<keyword evidence="10" id="KW-1185">Reference proteome</keyword>
<evidence type="ECO:0000313" key="9">
    <source>
        <dbReference type="EMBL" id="SDQ10618.1"/>
    </source>
</evidence>
<dbReference type="OrthoDB" id="3528057at2"/>
<feature type="compositionally biased region" description="Basic and acidic residues" evidence="7">
    <location>
        <begin position="136"/>
        <end position="153"/>
    </location>
</feature>
<dbReference type="Pfam" id="PF01029">
    <property type="entry name" value="NusB"/>
    <property type="match status" value="1"/>
</dbReference>
<evidence type="ECO:0000256" key="3">
    <source>
        <dbReference type="ARBA" id="ARBA00022884"/>
    </source>
</evidence>
<dbReference type="InterPro" id="IPR035926">
    <property type="entry name" value="NusB-like_sf"/>
</dbReference>
<evidence type="ECO:0000256" key="2">
    <source>
        <dbReference type="ARBA" id="ARBA00022814"/>
    </source>
</evidence>
<dbReference type="CDD" id="cd00619">
    <property type="entry name" value="Terminator_NusB"/>
    <property type="match status" value="1"/>
</dbReference>
<dbReference type="NCBIfam" id="TIGR01951">
    <property type="entry name" value="nusB"/>
    <property type="match status" value="1"/>
</dbReference>
<comment type="similarity">
    <text evidence="1 6">Belongs to the NusB family.</text>
</comment>
<feature type="domain" description="NusB/RsmB/TIM44" evidence="8">
    <location>
        <begin position="6"/>
        <end position="128"/>
    </location>
</feature>
<dbReference type="SUPFAM" id="SSF48013">
    <property type="entry name" value="NusB-like"/>
    <property type="match status" value="1"/>
</dbReference>
<dbReference type="Proteomes" id="UP000199301">
    <property type="component" value="Unassembled WGS sequence"/>
</dbReference>
<organism evidence="9 10">
    <name type="scientific">Actinopolyspora saharensis</name>
    <dbReference type="NCBI Taxonomy" id="995062"/>
    <lineage>
        <taxon>Bacteria</taxon>
        <taxon>Bacillati</taxon>
        <taxon>Actinomycetota</taxon>
        <taxon>Actinomycetes</taxon>
        <taxon>Actinopolysporales</taxon>
        <taxon>Actinopolysporaceae</taxon>
        <taxon>Actinopolyspora</taxon>
    </lineage>
</organism>
<accession>A0A1H0Y615</accession>
<dbReference type="GO" id="GO:0031564">
    <property type="term" value="P:transcription antitermination"/>
    <property type="evidence" value="ECO:0007669"/>
    <property type="project" value="UniProtKB-KW"/>
</dbReference>
<dbReference type="GO" id="GO:0006353">
    <property type="term" value="P:DNA-templated transcription termination"/>
    <property type="evidence" value="ECO:0007669"/>
    <property type="project" value="UniProtKB-UniRule"/>
</dbReference>
<evidence type="ECO:0000259" key="8">
    <source>
        <dbReference type="Pfam" id="PF01029"/>
    </source>
</evidence>
<dbReference type="Gene3D" id="1.10.940.10">
    <property type="entry name" value="NusB-like"/>
    <property type="match status" value="1"/>
</dbReference>
<evidence type="ECO:0000313" key="10">
    <source>
        <dbReference type="Proteomes" id="UP000199301"/>
    </source>
</evidence>
<proteinExistence type="inferred from homology"/>
<dbReference type="GO" id="GO:0005829">
    <property type="term" value="C:cytosol"/>
    <property type="evidence" value="ECO:0007669"/>
    <property type="project" value="TreeGrafter"/>
</dbReference>
<dbReference type="AlphaFoldDB" id="A0A1H0Y615"/>
<name>A0A1H0Y615_9ACTN</name>
<evidence type="ECO:0000256" key="4">
    <source>
        <dbReference type="ARBA" id="ARBA00023015"/>
    </source>
</evidence>
<dbReference type="InterPro" id="IPR006027">
    <property type="entry name" value="NusB_RsmB_TIM44"/>
</dbReference>
<dbReference type="HAMAP" id="MF_00073">
    <property type="entry name" value="NusB"/>
    <property type="match status" value="1"/>
</dbReference>
<dbReference type="InterPro" id="IPR011605">
    <property type="entry name" value="NusB_fam"/>
</dbReference>
<evidence type="ECO:0000256" key="5">
    <source>
        <dbReference type="ARBA" id="ARBA00023163"/>
    </source>
</evidence>
<dbReference type="EMBL" id="FNKO01000001">
    <property type="protein sequence ID" value="SDQ10618.1"/>
    <property type="molecule type" value="Genomic_DNA"/>
</dbReference>
<comment type="function">
    <text evidence="6">Involved in transcription antitermination. Required for transcription of ribosomal RNA (rRNA) genes. Binds specifically to the boxA antiterminator sequence of the ribosomal RNA (rrn) operons.</text>
</comment>
<keyword evidence="5 6" id="KW-0804">Transcription</keyword>
<dbReference type="PANTHER" id="PTHR11078">
    <property type="entry name" value="N UTILIZATION SUBSTANCE PROTEIN B-RELATED"/>
    <property type="match status" value="1"/>
</dbReference>
<sequence length="185" mass="20259">MGERSEARKRAVEVLYEADLRELEPENLLKERVGSTEAPAVSEYAVKLVSGVAEHRERIDELIVNYSEGWALSRMPIVDRSVLRLGFFEMLWGDGVPPAVVIDEAVQLGKALSTDDSPRFINGVLGRLSGIDENERESMRGSRDGTAERDHRGGTAAQDSADFEDAADGSGQRRAEAGRGGQEED</sequence>
<evidence type="ECO:0000256" key="7">
    <source>
        <dbReference type="SAM" id="MobiDB-lite"/>
    </source>
</evidence>
<keyword evidence="4 6" id="KW-0805">Transcription regulation</keyword>
<feature type="region of interest" description="Disordered" evidence="7">
    <location>
        <begin position="132"/>
        <end position="185"/>
    </location>
</feature>
<dbReference type="PANTHER" id="PTHR11078:SF3">
    <property type="entry name" value="ANTITERMINATION NUSB DOMAIN-CONTAINING PROTEIN"/>
    <property type="match status" value="1"/>
</dbReference>
<keyword evidence="3 6" id="KW-0694">RNA-binding</keyword>
<evidence type="ECO:0000256" key="6">
    <source>
        <dbReference type="HAMAP-Rule" id="MF_00073"/>
    </source>
</evidence>
<reference evidence="10" key="1">
    <citation type="submission" date="2016-10" db="EMBL/GenBank/DDBJ databases">
        <authorList>
            <person name="Varghese N."/>
            <person name="Submissions S."/>
        </authorList>
    </citation>
    <scope>NUCLEOTIDE SEQUENCE [LARGE SCALE GENOMIC DNA]</scope>
    <source>
        <strain evidence="10">DSM 45459</strain>
    </source>
</reference>
<keyword evidence="2 6" id="KW-0889">Transcription antitermination</keyword>
<gene>
    <name evidence="6" type="primary">nusB</name>
    <name evidence="9" type="ORF">SAMN04489718_0247</name>
</gene>
<protein>
    <recommendedName>
        <fullName evidence="6">Transcription antitermination protein NusB</fullName>
    </recommendedName>
    <alternativeName>
        <fullName evidence="6">Antitermination factor NusB</fullName>
    </alternativeName>
</protein>
<evidence type="ECO:0000256" key="1">
    <source>
        <dbReference type="ARBA" id="ARBA00005952"/>
    </source>
</evidence>
<dbReference type="GO" id="GO:0003723">
    <property type="term" value="F:RNA binding"/>
    <property type="evidence" value="ECO:0007669"/>
    <property type="project" value="UniProtKB-UniRule"/>
</dbReference>
<dbReference type="STRING" id="995062.SAMN04489718_0247"/>